<keyword evidence="1" id="KW-0802">TPR repeat</keyword>
<gene>
    <name evidence="4" type="ORF">H8S65_09160</name>
</gene>
<keyword evidence="2" id="KW-0175">Coiled coil</keyword>
<sequence length="632" mass="73835">MNRNIYVIFLSLAFCLIACRQHPHIQSLLQEAETLMGSRPDSSLILLESIPSPEKLSEEDYATWCLLITQARDKNYVEHTSDSVIGVAVRYFEKENNPKYYAKALYYQGRIYQDLGNVEKATSFFINSLDVGKRSSDYLQLFLTSSRLGTLYARFNVQKKAMVAYHDALQYALASQDSSSISYGYSYMGRAYSLLEEWEQSLSFYEKALFISTQIKDLQATELAMNEYVAVCANADRFDKIADYVDKLLEIKQDGGDKAGNLERLYFTIGDLFRHIGRNDESVLYLKKALLSDNLYTLAGSCQSLYFLYEELEQYENAVRYNNKYWEYADSIQKMENNKAIMEIETKYNHEKIQKENLQLRLKNVWIACGGTLGLLAALGFVFTMVKIFRRRLKDKEKFISDLEEQLEELKEESLFILSKMERNHSEVLDLSEQLEKIRQEYNKVKDEKEILKQSDGDFRIKQESLSQQLKEKADKITQIEKAQSMFIYENKKLEKKNLDLKEMIGSLQKNIFVLIEKKNLDKHNVVSFALLIKMRNEKKNLRDEEWKELFIIVNLLHENFVDRLLISFPKLKNEDLKLCCLTKLQFTNEEISSFLCIQEESVIKRKQRFKSKIGDPENWGKGGFDVYIASF</sequence>
<evidence type="ECO:0000256" key="1">
    <source>
        <dbReference type="PROSITE-ProRule" id="PRU00339"/>
    </source>
</evidence>
<dbReference type="PANTHER" id="PTHR10098">
    <property type="entry name" value="RAPSYN-RELATED"/>
    <property type="match status" value="1"/>
</dbReference>
<organism evidence="4 5">
    <name type="scientific">Parabacteroides hominis</name>
    <dbReference type="NCBI Taxonomy" id="2763057"/>
    <lineage>
        <taxon>Bacteria</taxon>
        <taxon>Pseudomonadati</taxon>
        <taxon>Bacteroidota</taxon>
        <taxon>Bacteroidia</taxon>
        <taxon>Bacteroidales</taxon>
        <taxon>Tannerellaceae</taxon>
        <taxon>Parabacteroides</taxon>
    </lineage>
</organism>
<keyword evidence="3" id="KW-1133">Transmembrane helix</keyword>
<proteinExistence type="predicted"/>
<dbReference type="Gene3D" id="1.25.40.10">
    <property type="entry name" value="Tetratricopeptide repeat domain"/>
    <property type="match status" value="1"/>
</dbReference>
<keyword evidence="3" id="KW-0812">Transmembrane</keyword>
<evidence type="ECO:0000313" key="5">
    <source>
        <dbReference type="Proteomes" id="UP000651475"/>
    </source>
</evidence>
<dbReference type="SUPFAM" id="SSF48452">
    <property type="entry name" value="TPR-like"/>
    <property type="match status" value="2"/>
</dbReference>
<comment type="caution">
    <text evidence="4">The sequence shown here is derived from an EMBL/GenBank/DDBJ whole genome shotgun (WGS) entry which is preliminary data.</text>
</comment>
<dbReference type="EMBL" id="JACOOJ010000013">
    <property type="protein sequence ID" value="MBC5632935.1"/>
    <property type="molecule type" value="Genomic_DNA"/>
</dbReference>
<dbReference type="InterPro" id="IPR019734">
    <property type="entry name" value="TPR_rpt"/>
</dbReference>
<protein>
    <submittedName>
        <fullName evidence="4">Tetratricopeptide repeat protein</fullName>
    </submittedName>
</protein>
<evidence type="ECO:0000313" key="4">
    <source>
        <dbReference type="EMBL" id="MBC5632935.1"/>
    </source>
</evidence>
<feature type="repeat" description="TPR" evidence="1">
    <location>
        <begin position="182"/>
        <end position="215"/>
    </location>
</feature>
<dbReference type="Proteomes" id="UP000651475">
    <property type="component" value="Unassembled WGS sequence"/>
</dbReference>
<keyword evidence="5" id="KW-1185">Reference proteome</keyword>
<evidence type="ECO:0000256" key="2">
    <source>
        <dbReference type="SAM" id="Coils"/>
    </source>
</evidence>
<name>A0ABR7DNB6_9BACT</name>
<reference evidence="4 5" key="1">
    <citation type="submission" date="2020-08" db="EMBL/GenBank/DDBJ databases">
        <title>Genome public.</title>
        <authorList>
            <person name="Liu C."/>
            <person name="Sun Q."/>
        </authorList>
    </citation>
    <scope>NUCLEOTIDE SEQUENCE [LARGE SCALE GENOMIC DNA]</scope>
    <source>
        <strain evidence="4 5">NSJ-79</strain>
    </source>
</reference>
<dbReference type="RefSeq" id="WP_186929691.1">
    <property type="nucleotide sequence ID" value="NZ_JACOOJ010000013.1"/>
</dbReference>
<dbReference type="InterPro" id="IPR011990">
    <property type="entry name" value="TPR-like_helical_dom_sf"/>
</dbReference>
<feature type="repeat" description="TPR" evidence="1">
    <location>
        <begin position="102"/>
        <end position="135"/>
    </location>
</feature>
<dbReference type="Pfam" id="PF13181">
    <property type="entry name" value="TPR_8"/>
    <property type="match status" value="1"/>
</dbReference>
<keyword evidence="3" id="KW-0472">Membrane</keyword>
<accession>A0ABR7DNB6</accession>
<dbReference type="PROSITE" id="PS50005">
    <property type="entry name" value="TPR"/>
    <property type="match status" value="2"/>
</dbReference>
<feature type="transmembrane region" description="Helical" evidence="3">
    <location>
        <begin position="365"/>
        <end position="389"/>
    </location>
</feature>
<evidence type="ECO:0000256" key="3">
    <source>
        <dbReference type="SAM" id="Phobius"/>
    </source>
</evidence>
<dbReference type="SMART" id="SM00028">
    <property type="entry name" value="TPR"/>
    <property type="match status" value="3"/>
</dbReference>
<feature type="coiled-coil region" evidence="2">
    <location>
        <begin position="386"/>
        <end position="511"/>
    </location>
</feature>